<comment type="similarity">
    <text evidence="5">Belongs to the TatC family.</text>
</comment>
<evidence type="ECO:0000256" key="3">
    <source>
        <dbReference type="ARBA" id="ARBA00022989"/>
    </source>
</evidence>
<feature type="transmembrane region" description="Helical" evidence="5">
    <location>
        <begin position="159"/>
        <end position="188"/>
    </location>
</feature>
<dbReference type="AlphaFoldDB" id="A0AAJ8N2E5"/>
<accession>A0AAJ8N2E5</accession>
<proteinExistence type="inferred from homology"/>
<dbReference type="PANTHER" id="PTHR30371:SF4">
    <property type="entry name" value="SEC-INDEPENDENT PROTEIN TRANSLOCASE PROTEIN TATCD"/>
    <property type="match status" value="1"/>
</dbReference>
<dbReference type="RefSeq" id="WP_246125628.1">
    <property type="nucleotide sequence ID" value="NZ_CP144914.1"/>
</dbReference>
<dbReference type="PANTHER" id="PTHR30371">
    <property type="entry name" value="SEC-INDEPENDENT PROTEIN TRANSLOCASE PROTEIN TATC"/>
    <property type="match status" value="1"/>
</dbReference>
<gene>
    <name evidence="5 6" type="primary">tatC</name>
    <name evidence="6" type="ORF">FTX54_001835</name>
</gene>
<feature type="transmembrane region" description="Helical" evidence="5">
    <location>
        <begin position="33"/>
        <end position="55"/>
    </location>
</feature>
<dbReference type="InterPro" id="IPR002033">
    <property type="entry name" value="TatC"/>
</dbReference>
<comment type="function">
    <text evidence="5">Part of the twin-arginine translocation (Tat) system that transports large folded proteins containing a characteristic twin-arginine motif in their signal peptide across membranes.</text>
</comment>
<evidence type="ECO:0000256" key="4">
    <source>
        <dbReference type="ARBA" id="ARBA00023136"/>
    </source>
</evidence>
<dbReference type="HAMAP" id="MF_00902">
    <property type="entry name" value="TatC"/>
    <property type="match status" value="1"/>
</dbReference>
<protein>
    <recommendedName>
        <fullName evidence="5">Sec-independent protein translocase protein TatC</fullName>
    </recommendedName>
</protein>
<organism evidence="6 7">
    <name type="scientific">Alkalicoccus halolimnae</name>
    <dbReference type="NCBI Taxonomy" id="1667239"/>
    <lineage>
        <taxon>Bacteria</taxon>
        <taxon>Bacillati</taxon>
        <taxon>Bacillota</taxon>
        <taxon>Bacilli</taxon>
        <taxon>Bacillales</taxon>
        <taxon>Bacillaceae</taxon>
        <taxon>Alkalicoccus</taxon>
    </lineage>
</organism>
<dbReference type="GO" id="GO:0065002">
    <property type="term" value="P:intracellular protein transmembrane transport"/>
    <property type="evidence" value="ECO:0007669"/>
    <property type="project" value="TreeGrafter"/>
</dbReference>
<keyword evidence="5" id="KW-0813">Transport</keyword>
<dbReference type="GO" id="GO:0033281">
    <property type="term" value="C:TAT protein transport complex"/>
    <property type="evidence" value="ECO:0007669"/>
    <property type="project" value="UniProtKB-UniRule"/>
</dbReference>
<keyword evidence="5" id="KW-0653">Protein transport</keyword>
<keyword evidence="4 5" id="KW-0472">Membrane</keyword>
<reference evidence="6 7" key="1">
    <citation type="submission" date="2024-01" db="EMBL/GenBank/DDBJ databases">
        <title>Complete Genome Sequence of Alkalicoccus halolimnae BZ-SZ-XJ29T, a Moderately Halophilic Bacterium Isolated from a Salt Lake.</title>
        <authorList>
            <person name="Zhao B."/>
        </authorList>
    </citation>
    <scope>NUCLEOTIDE SEQUENCE [LARGE SCALE GENOMIC DNA]</scope>
    <source>
        <strain evidence="6 7">BZ-SZ-XJ29</strain>
    </source>
</reference>
<comment type="subunit">
    <text evidence="5">Forms a complex with TatA.</text>
</comment>
<feature type="transmembrane region" description="Helical" evidence="5">
    <location>
        <begin position="75"/>
        <end position="94"/>
    </location>
</feature>
<sequence>MKKAGTKMPGPKTVEELPQQSALEHYTEMRSMIIRSLVCFIILFITALVFVHQLIPTLIVDDRLVMLGPMDVLGIYFIVAFAVAIGLSIPYLTFEIWKFIKPGLTERESKLTLAYIPAVFLCFLAGLAFGYMVIFPLAYQFLLGIGNIHFDMMITAREYFHFLLMSTLPIGFIFELPLVIMFLTSLGLLTPEILNKSRKYAYFLLVVISVVLTPPDFISDILLIGPLVGLYEIGVLLSKKTHARKQKRELDKSA</sequence>
<dbReference type="Proteomes" id="UP000321816">
    <property type="component" value="Chromosome"/>
</dbReference>
<feature type="transmembrane region" description="Helical" evidence="5">
    <location>
        <begin position="115"/>
        <end position="139"/>
    </location>
</feature>
<dbReference type="PRINTS" id="PR01840">
    <property type="entry name" value="TATCFAMILY"/>
</dbReference>
<keyword evidence="3 5" id="KW-1133">Transmembrane helix</keyword>
<dbReference type="EMBL" id="CP144914">
    <property type="protein sequence ID" value="WWD80335.1"/>
    <property type="molecule type" value="Genomic_DNA"/>
</dbReference>
<dbReference type="NCBIfam" id="TIGR00945">
    <property type="entry name" value="tatC"/>
    <property type="match status" value="1"/>
</dbReference>
<dbReference type="Pfam" id="PF00902">
    <property type="entry name" value="TatC"/>
    <property type="match status" value="1"/>
</dbReference>
<dbReference type="GO" id="GO:0043953">
    <property type="term" value="P:protein transport by the Tat complex"/>
    <property type="evidence" value="ECO:0007669"/>
    <property type="project" value="UniProtKB-UniRule"/>
</dbReference>
<name>A0AAJ8N2E5_9BACI</name>
<feature type="transmembrane region" description="Helical" evidence="5">
    <location>
        <begin position="200"/>
        <end position="215"/>
    </location>
</feature>
<comment type="subcellular location">
    <subcellularLocation>
        <location evidence="5">Cell membrane</location>
        <topology evidence="5">Multi-pass membrane protein</topology>
    </subcellularLocation>
    <subcellularLocation>
        <location evidence="1">Membrane</location>
        <topology evidence="1">Multi-pass membrane protein</topology>
    </subcellularLocation>
</comment>
<dbReference type="KEGG" id="ahal:FTX54_001835"/>
<keyword evidence="2 5" id="KW-0812">Transmembrane</keyword>
<dbReference type="PROSITE" id="PS01218">
    <property type="entry name" value="TATC"/>
    <property type="match status" value="1"/>
</dbReference>
<comment type="caution">
    <text evidence="5">Lacks conserved residue(s) required for the propagation of feature annotation.</text>
</comment>
<keyword evidence="5" id="KW-1003">Cell membrane</keyword>
<evidence type="ECO:0000256" key="5">
    <source>
        <dbReference type="HAMAP-Rule" id="MF_00902"/>
    </source>
</evidence>
<evidence type="ECO:0000313" key="7">
    <source>
        <dbReference type="Proteomes" id="UP000321816"/>
    </source>
</evidence>
<dbReference type="InterPro" id="IPR019820">
    <property type="entry name" value="Sec-indep_translocase_CS"/>
</dbReference>
<keyword evidence="7" id="KW-1185">Reference proteome</keyword>
<dbReference type="GO" id="GO:0009977">
    <property type="term" value="F:proton motive force dependent protein transmembrane transporter activity"/>
    <property type="evidence" value="ECO:0007669"/>
    <property type="project" value="TreeGrafter"/>
</dbReference>
<evidence type="ECO:0000256" key="1">
    <source>
        <dbReference type="ARBA" id="ARBA00004141"/>
    </source>
</evidence>
<evidence type="ECO:0000313" key="6">
    <source>
        <dbReference type="EMBL" id="WWD80335.1"/>
    </source>
</evidence>
<evidence type="ECO:0000256" key="2">
    <source>
        <dbReference type="ARBA" id="ARBA00022692"/>
    </source>
</evidence>
<keyword evidence="5" id="KW-0811">Translocation</keyword>